<accession>A0A222EAF9</accession>
<dbReference type="AlphaFoldDB" id="A0A222EAF9"/>
<organism evidence="1 2">
    <name type="scientific">Antarctobacter heliothermus</name>
    <dbReference type="NCBI Taxonomy" id="74033"/>
    <lineage>
        <taxon>Bacteria</taxon>
        <taxon>Pseudomonadati</taxon>
        <taxon>Pseudomonadota</taxon>
        <taxon>Alphaproteobacteria</taxon>
        <taxon>Rhodobacterales</taxon>
        <taxon>Roseobacteraceae</taxon>
        <taxon>Antarctobacter</taxon>
    </lineage>
</organism>
<protein>
    <submittedName>
        <fullName evidence="1">Uncharacterized protein</fullName>
    </submittedName>
</protein>
<dbReference type="KEGG" id="aht:ANTHELSMS3_04337"/>
<name>A0A222EAF9_9RHOB</name>
<proteinExistence type="predicted"/>
<keyword evidence="2" id="KW-1185">Reference proteome</keyword>
<dbReference type="Proteomes" id="UP000203589">
    <property type="component" value="Chromosome"/>
</dbReference>
<evidence type="ECO:0000313" key="2">
    <source>
        <dbReference type="Proteomes" id="UP000203589"/>
    </source>
</evidence>
<reference evidence="1 2" key="1">
    <citation type="submission" date="2017-07" db="EMBL/GenBank/DDBJ databases">
        <title>Genome Sequence of Antarctobacter heliothermus Strain SMS3 Isolated from a culture of the Diatom Skeletonema marinoi.</title>
        <authorList>
            <person name="Topel M."/>
            <person name="Pinder M.I.M."/>
            <person name="Johansson O.N."/>
            <person name="Kourtchenko O."/>
            <person name="Godhe A."/>
            <person name="Clarke A.K."/>
        </authorList>
    </citation>
    <scope>NUCLEOTIDE SEQUENCE [LARGE SCALE GENOMIC DNA]</scope>
    <source>
        <strain evidence="1 2">SMS3</strain>
    </source>
</reference>
<gene>
    <name evidence="1" type="ORF">ANTHELSMS3_04337</name>
</gene>
<sequence length="94" mass="9672">MAQLATGTTPRVEAITSIQGIGPTLHAGRVATGMFPLAGLGAQRQRSGSVATSAGKSDPLDCEWSLTFVVREPARAACRGGAMQPRSTCEPESS</sequence>
<evidence type="ECO:0000313" key="1">
    <source>
        <dbReference type="EMBL" id="ASP22941.1"/>
    </source>
</evidence>
<dbReference type="EMBL" id="CP022540">
    <property type="protein sequence ID" value="ASP22941.1"/>
    <property type="molecule type" value="Genomic_DNA"/>
</dbReference>